<keyword evidence="3" id="KW-1185">Reference proteome</keyword>
<name>K0TKS2_THAOC</name>
<evidence type="ECO:0000313" key="3">
    <source>
        <dbReference type="Proteomes" id="UP000266841"/>
    </source>
</evidence>
<feature type="compositionally biased region" description="Polar residues" evidence="1">
    <location>
        <begin position="1"/>
        <end position="12"/>
    </location>
</feature>
<feature type="region of interest" description="Disordered" evidence="1">
    <location>
        <begin position="449"/>
        <end position="485"/>
    </location>
</feature>
<protein>
    <submittedName>
        <fullName evidence="2">Uncharacterized protein</fullName>
    </submittedName>
</protein>
<dbReference type="AlphaFoldDB" id="K0TKS2"/>
<dbReference type="Proteomes" id="UP000266841">
    <property type="component" value="Unassembled WGS sequence"/>
</dbReference>
<evidence type="ECO:0000256" key="1">
    <source>
        <dbReference type="SAM" id="MobiDB-lite"/>
    </source>
</evidence>
<feature type="compositionally biased region" description="Low complexity" evidence="1">
    <location>
        <begin position="319"/>
        <end position="328"/>
    </location>
</feature>
<feature type="region of interest" description="Disordered" evidence="1">
    <location>
        <begin position="305"/>
        <end position="329"/>
    </location>
</feature>
<dbReference type="EMBL" id="AGNL01003414">
    <property type="protein sequence ID" value="EJK74721.1"/>
    <property type="molecule type" value="Genomic_DNA"/>
</dbReference>
<comment type="caution">
    <text evidence="2">The sequence shown here is derived from an EMBL/GenBank/DDBJ whole genome shotgun (WGS) entry which is preliminary data.</text>
</comment>
<organism evidence="2 3">
    <name type="scientific">Thalassiosira oceanica</name>
    <name type="common">Marine diatom</name>
    <dbReference type="NCBI Taxonomy" id="159749"/>
    <lineage>
        <taxon>Eukaryota</taxon>
        <taxon>Sar</taxon>
        <taxon>Stramenopiles</taxon>
        <taxon>Ochrophyta</taxon>
        <taxon>Bacillariophyta</taxon>
        <taxon>Coscinodiscophyceae</taxon>
        <taxon>Thalassiosirophycidae</taxon>
        <taxon>Thalassiosirales</taxon>
        <taxon>Thalassiosiraceae</taxon>
        <taxon>Thalassiosira</taxon>
    </lineage>
</organism>
<accession>K0TKS2</accession>
<feature type="region of interest" description="Disordered" evidence="1">
    <location>
        <begin position="1"/>
        <end position="46"/>
    </location>
</feature>
<reference evidence="2 3" key="1">
    <citation type="journal article" date="2012" name="Genome Biol.">
        <title>Genome and low-iron response of an oceanic diatom adapted to chronic iron limitation.</title>
        <authorList>
            <person name="Lommer M."/>
            <person name="Specht M."/>
            <person name="Roy A.S."/>
            <person name="Kraemer L."/>
            <person name="Andreson R."/>
            <person name="Gutowska M.A."/>
            <person name="Wolf J."/>
            <person name="Bergner S.V."/>
            <person name="Schilhabel M.B."/>
            <person name="Klostermeier U.C."/>
            <person name="Beiko R.G."/>
            <person name="Rosenstiel P."/>
            <person name="Hippler M."/>
            <person name="Laroche J."/>
        </authorList>
    </citation>
    <scope>NUCLEOTIDE SEQUENCE [LARGE SCALE GENOMIC DNA]</scope>
    <source>
        <strain evidence="2 3">CCMP1005</strain>
    </source>
</reference>
<proteinExistence type="predicted"/>
<sequence>MWQGSHPTSSHGTEGPAEDEELSSDGKNRLPGSVKASDRFQPIQGGQMMINDDISKLTPASLTTQETAHSPKLPNRGLQCATIYETANSTYAIGSTIPSLVEGRNGHQLFRVSLILCAGSGNMEPLTYTAAKQSLSPGEVMKNRKSGTICPWSEAKSQEVGSLDYLVMDKMCMTGCSKVFLSPPSCQGQASRHRDSSQFEPGHVAISASIVAVNSAWSSYPRRLGMSRPSVAPSRLKPIRARPRRHLREHRRGQLGLVFFSPPLPAAYVKAERRALFGRGVDPHQALLSPFFPLGSSLDERLPDGYPAIETQATPPSPRASSRPTGPGLLLPAAYVKAERRALSGRDVGQNFRPCRRRAVGSLALIRGLRGPLTTSFLGPKAAWSQWKLSPSDASAYQAPPNRQRQRSRQQPVIMEFLKKQLTLPNSQTEAYSVLQSTKQPIRPMQLAHDSLTRRRPQRPPALQGFSHTLRRLRQPRQSLKKSVP</sequence>
<gene>
    <name evidence="2" type="ORF">THAOC_03587</name>
</gene>
<evidence type="ECO:0000313" key="2">
    <source>
        <dbReference type="EMBL" id="EJK74721.1"/>
    </source>
</evidence>